<evidence type="ECO:0000313" key="2">
    <source>
        <dbReference type="EMBL" id="PZQ15899.1"/>
    </source>
</evidence>
<evidence type="ECO:0000259" key="1">
    <source>
        <dbReference type="Pfam" id="PF01243"/>
    </source>
</evidence>
<name>A0A2W5KIQ1_ANCNO</name>
<dbReference type="EMBL" id="QFPN01000004">
    <property type="protein sequence ID" value="PZQ15899.1"/>
    <property type="molecule type" value="Genomic_DNA"/>
</dbReference>
<dbReference type="Pfam" id="PF01243">
    <property type="entry name" value="PNPOx_N"/>
    <property type="match status" value="1"/>
</dbReference>
<accession>A0A2W5KIQ1</accession>
<dbReference type="Gene3D" id="2.30.110.10">
    <property type="entry name" value="Electron Transport, Fmn-binding Protein, Chain A"/>
    <property type="match status" value="1"/>
</dbReference>
<dbReference type="SUPFAM" id="SSF50475">
    <property type="entry name" value="FMN-binding split barrel"/>
    <property type="match status" value="1"/>
</dbReference>
<organism evidence="2 3">
    <name type="scientific">Ancylobacter novellus</name>
    <name type="common">Thiobacillus novellus</name>
    <dbReference type="NCBI Taxonomy" id="921"/>
    <lineage>
        <taxon>Bacteria</taxon>
        <taxon>Pseudomonadati</taxon>
        <taxon>Pseudomonadota</taxon>
        <taxon>Alphaproteobacteria</taxon>
        <taxon>Hyphomicrobiales</taxon>
        <taxon>Xanthobacteraceae</taxon>
        <taxon>Ancylobacter</taxon>
    </lineage>
</organism>
<dbReference type="Proteomes" id="UP000249577">
    <property type="component" value="Unassembled WGS sequence"/>
</dbReference>
<comment type="caution">
    <text evidence="2">The sequence shown here is derived from an EMBL/GenBank/DDBJ whole genome shotgun (WGS) entry which is preliminary data.</text>
</comment>
<feature type="domain" description="Pyridoxamine 5'-phosphate oxidase N-terminal" evidence="1">
    <location>
        <begin position="36"/>
        <end position="133"/>
    </location>
</feature>
<reference evidence="2 3" key="1">
    <citation type="submission" date="2017-08" db="EMBL/GenBank/DDBJ databases">
        <title>Infants hospitalized years apart are colonized by the same room-sourced microbial strains.</title>
        <authorList>
            <person name="Brooks B."/>
            <person name="Olm M.R."/>
            <person name="Firek B.A."/>
            <person name="Baker R."/>
            <person name="Thomas B.C."/>
            <person name="Morowitz M.J."/>
            <person name="Banfield J.F."/>
        </authorList>
    </citation>
    <scope>NUCLEOTIDE SEQUENCE [LARGE SCALE GENOMIC DNA]</scope>
    <source>
        <strain evidence="2">S2_005_003_R2_43</strain>
    </source>
</reference>
<gene>
    <name evidence="2" type="ORF">DI565_08735</name>
</gene>
<dbReference type="PANTHER" id="PTHR42815:SF2">
    <property type="entry name" value="FAD-BINDING, PUTATIVE (AFU_ORTHOLOGUE AFUA_6G07600)-RELATED"/>
    <property type="match status" value="1"/>
</dbReference>
<dbReference type="AlphaFoldDB" id="A0A2W5KIQ1"/>
<dbReference type="InterPro" id="IPR011576">
    <property type="entry name" value="Pyridox_Oxase_N"/>
</dbReference>
<evidence type="ECO:0000313" key="3">
    <source>
        <dbReference type="Proteomes" id="UP000249577"/>
    </source>
</evidence>
<dbReference type="InterPro" id="IPR012349">
    <property type="entry name" value="Split_barrel_FMN-bd"/>
</dbReference>
<dbReference type="PANTHER" id="PTHR42815">
    <property type="entry name" value="FAD-BINDING, PUTATIVE (AFU_ORTHOLOGUE AFUA_6G07600)-RELATED"/>
    <property type="match status" value="1"/>
</dbReference>
<protein>
    <submittedName>
        <fullName evidence="2">Pyridoxamine 5'-phosphate oxidase</fullName>
    </submittedName>
</protein>
<sequence>MTVIYGPEHRALQDEADSRRLADLWQEMLIHGELAPEEQGFIASRDFFFLSTVDADGWPTVSYKGGAAGFVRVLDPRTIAFPGYDGNGMFLSAGNIAENAKVGLLFIDFETPHRLRVQGRGEIVREGDLVGSFPGATHAVRIAITDAFVNCSRYIHKMTRVETSRHVPDAGGAQPLAEWKRIDAVQPHLPERDKAPAAKMGALTFEQYGEKVVAGTT</sequence>
<proteinExistence type="predicted"/>